<reference evidence="2 3" key="1">
    <citation type="journal article" date="2018" name="Sci. Rep.">
        <title>Comparative analysis of the Pocillopora damicornis genome highlights role of immune system in coral evolution.</title>
        <authorList>
            <person name="Cunning R."/>
            <person name="Bay R.A."/>
            <person name="Gillette P."/>
            <person name="Baker A.C."/>
            <person name="Traylor-Knowles N."/>
        </authorList>
    </citation>
    <scope>NUCLEOTIDE SEQUENCE [LARGE SCALE GENOMIC DNA]</scope>
    <source>
        <strain evidence="2">RSMAS</strain>
        <tissue evidence="2">Whole animal</tissue>
    </source>
</reference>
<dbReference type="Pfam" id="PF00024">
    <property type="entry name" value="PAN_1"/>
    <property type="match status" value="1"/>
</dbReference>
<feature type="domain" description="Apple" evidence="1">
    <location>
        <begin position="119"/>
        <end position="195"/>
    </location>
</feature>
<keyword evidence="3" id="KW-1185">Reference proteome</keyword>
<dbReference type="Proteomes" id="UP000275408">
    <property type="component" value="Unassembled WGS sequence"/>
</dbReference>
<dbReference type="OrthoDB" id="5983439at2759"/>
<dbReference type="Gene3D" id="3.50.4.10">
    <property type="entry name" value="Hepatocyte Growth Factor"/>
    <property type="match status" value="1"/>
</dbReference>
<dbReference type="SUPFAM" id="SSF57414">
    <property type="entry name" value="Hairpin loop containing domain-like"/>
    <property type="match status" value="1"/>
</dbReference>
<dbReference type="PROSITE" id="PS50948">
    <property type="entry name" value="PAN"/>
    <property type="match status" value="1"/>
</dbReference>
<evidence type="ECO:0000313" key="3">
    <source>
        <dbReference type="Proteomes" id="UP000275408"/>
    </source>
</evidence>
<organism evidence="2 3">
    <name type="scientific">Pocillopora damicornis</name>
    <name type="common">Cauliflower coral</name>
    <name type="synonym">Millepora damicornis</name>
    <dbReference type="NCBI Taxonomy" id="46731"/>
    <lineage>
        <taxon>Eukaryota</taxon>
        <taxon>Metazoa</taxon>
        <taxon>Cnidaria</taxon>
        <taxon>Anthozoa</taxon>
        <taxon>Hexacorallia</taxon>
        <taxon>Scleractinia</taxon>
        <taxon>Astrocoeniina</taxon>
        <taxon>Pocilloporidae</taxon>
        <taxon>Pocillopora</taxon>
    </lineage>
</organism>
<evidence type="ECO:0000259" key="1">
    <source>
        <dbReference type="PROSITE" id="PS50948"/>
    </source>
</evidence>
<dbReference type="EMBL" id="RCHS01001985">
    <property type="protein sequence ID" value="RMX50325.1"/>
    <property type="molecule type" value="Genomic_DNA"/>
</dbReference>
<sequence length="425" mass="47365">MVIVAGLQASLADEDERGLKTLRRAMRCSPGIGPFKGESLETRPNVLRVSLALLKLGCQLLNLTSGISRKNYPECNLKYPHFAKSNQSCIKMNKIKKTFDLLSLISVLYLLNVSVGKQCKTAEASISGKALMGYTFKSLAVRAPFECQVLCENTFHCQSYNFFLPRKICELNNRTKEARPRNFVTDEDRFYVRSWPNRVSLGTIPELSAESCMEIVSSEEEKVVSARFSNTDTRHWMLDSGHWWYDRREAFGETTDPSGNTDMISPLFWLLNGSDFKITRSDDSEHTALLQTTDNCLGGHTFRSKVTNYGDFRNGTIWPNARCLGTCKVQYDGQYQITDGFVRASCNGSLQAADKVGFWCEIGWSGSVIMIGGAGGACGTTYHGIGITTAKEASFSAENGRAEDDFGNSPWGSSERSYSLNLWIR</sequence>
<gene>
    <name evidence="2" type="ORF">pdam_00006922</name>
</gene>
<proteinExistence type="predicted"/>
<comment type="caution">
    <text evidence="2">The sequence shown here is derived from an EMBL/GenBank/DDBJ whole genome shotgun (WGS) entry which is preliminary data.</text>
</comment>
<dbReference type="AlphaFoldDB" id="A0A3M6U9G1"/>
<name>A0A3M6U9G1_POCDA</name>
<evidence type="ECO:0000313" key="2">
    <source>
        <dbReference type="EMBL" id="RMX50325.1"/>
    </source>
</evidence>
<dbReference type="InterPro" id="IPR003609">
    <property type="entry name" value="Pan_app"/>
</dbReference>
<accession>A0A3M6U9G1</accession>
<protein>
    <recommendedName>
        <fullName evidence="1">Apple domain-containing protein</fullName>
    </recommendedName>
</protein>